<reference evidence="6 7" key="1">
    <citation type="journal article" date="2015" name="Genome Biol.">
        <title>Comparative genomics of Steinernema reveals deeply conserved gene regulatory networks.</title>
        <authorList>
            <person name="Dillman A.R."/>
            <person name="Macchietto M."/>
            <person name="Porter C.F."/>
            <person name="Rogers A."/>
            <person name="Williams B."/>
            <person name="Antoshechkin I."/>
            <person name="Lee M.M."/>
            <person name="Goodwin Z."/>
            <person name="Lu X."/>
            <person name="Lewis E.E."/>
            <person name="Goodrich-Blair H."/>
            <person name="Stock S.P."/>
            <person name="Adams B.J."/>
            <person name="Sternberg P.W."/>
            <person name="Mortazavi A."/>
        </authorList>
    </citation>
    <scope>NUCLEOTIDE SEQUENCE [LARGE SCALE GENOMIC DNA]</scope>
    <source>
        <strain evidence="6 7">ALL</strain>
    </source>
</reference>
<evidence type="ECO:0000313" key="6">
    <source>
        <dbReference type="EMBL" id="TMS36282.1"/>
    </source>
</evidence>
<keyword evidence="4" id="KW-0472">Membrane</keyword>
<accession>A0A4U8USN2</accession>
<dbReference type="STRING" id="34508.A0A4U8USN2"/>
<evidence type="ECO:0000256" key="4">
    <source>
        <dbReference type="SAM" id="Phobius"/>
    </source>
</evidence>
<evidence type="ECO:0000256" key="1">
    <source>
        <dbReference type="ARBA" id="ARBA00022737"/>
    </source>
</evidence>
<gene>
    <name evidence="6" type="ORF">L596_003482</name>
</gene>
<name>A0A4U8USN2_STECR</name>
<dbReference type="InterPro" id="IPR013783">
    <property type="entry name" value="Ig-like_fold"/>
</dbReference>
<protein>
    <recommendedName>
        <fullName evidence="5">Ig-like domain-containing protein</fullName>
    </recommendedName>
</protein>
<dbReference type="InterPro" id="IPR036179">
    <property type="entry name" value="Ig-like_dom_sf"/>
</dbReference>
<dbReference type="SUPFAM" id="SSF48726">
    <property type="entry name" value="Immunoglobulin"/>
    <property type="match status" value="2"/>
</dbReference>
<organism evidence="6 7">
    <name type="scientific">Steinernema carpocapsae</name>
    <name type="common">Entomopathogenic nematode</name>
    <dbReference type="NCBI Taxonomy" id="34508"/>
    <lineage>
        <taxon>Eukaryota</taxon>
        <taxon>Metazoa</taxon>
        <taxon>Ecdysozoa</taxon>
        <taxon>Nematoda</taxon>
        <taxon>Chromadorea</taxon>
        <taxon>Rhabditida</taxon>
        <taxon>Tylenchina</taxon>
        <taxon>Panagrolaimomorpha</taxon>
        <taxon>Strongyloidoidea</taxon>
        <taxon>Steinernematidae</taxon>
        <taxon>Steinernema</taxon>
    </lineage>
</organism>
<dbReference type="GO" id="GO:0098609">
    <property type="term" value="P:cell-cell adhesion"/>
    <property type="evidence" value="ECO:0007669"/>
    <property type="project" value="TreeGrafter"/>
</dbReference>
<sequence length="701" mass="80250">MRAGIGKGIHDHEAAFACDPVQRRLFRKTQTDPAELHRSSRMVFRGGGRALLDEGWRTDHGVPGTRPLLPYRKRNTLHRLDTFRDRRLGDGRVIETRLVSAPVHFKRARLTKFDDYEEQIIRVAQEQLTRIPCFGLPDVVPSPAIMWFEKEGEEGVHLGLTSERRFVITLSGLQIALVQPSDAGNYYCVVKNPYTNHTRRATKPTVLVVNGRNGHGRDENLRNTIVFPLEGRSPKNPIVIHASVGQTVLLECVTSHSSVKWTKGNRTVSIFEMDNPHRVYEKVWGNLRLRSLLALDSDLYVCHGVSPFASENDANVYARVYYQLYVHVPTTAQLNLEEEFTETWRLVCYAGQQFYEVPMVYLNGFPLIERSHILADGKERVAETNPLNVTLKSSTLTGTSVQCISRAAMVEAEVYGRGLERGDAINLFVDIVREEPLLMEKNVPVVLIDYNATVIATLSTNDFHQVPKPEIREEAPISTTQTTLIEEDRAEDEERSLVSRWFDFFMSMSPSVGLKFVVFLVSFTFAFCLLMLFCCLLFYHLKEWHDRRFSRAAKGKFLDTSQRIFNEQLLQRSRTAQEQNAKLLHSLIRKSPTSTVPCLGQRRYREILANKHQGGSGFLDLHDRAFRNSKFLRQFRRQPPSQQRSDRRPHGVDAEFSEAKWVSENAFEPSFPSLRLSRQPKVGFYKKRNPDHALYSAAAIQ</sequence>
<feature type="transmembrane region" description="Helical" evidence="4">
    <location>
        <begin position="516"/>
        <end position="541"/>
    </location>
</feature>
<dbReference type="SMART" id="SM00409">
    <property type="entry name" value="IG"/>
    <property type="match status" value="2"/>
</dbReference>
<evidence type="ECO:0000313" key="7">
    <source>
        <dbReference type="Proteomes" id="UP000298663"/>
    </source>
</evidence>
<feature type="region of interest" description="Disordered" evidence="3">
    <location>
        <begin position="632"/>
        <end position="652"/>
    </location>
</feature>
<dbReference type="OrthoDB" id="5982258at2759"/>
<dbReference type="EMBL" id="AZBU02000001">
    <property type="protein sequence ID" value="TMS36282.1"/>
    <property type="molecule type" value="Genomic_DNA"/>
</dbReference>
<keyword evidence="4" id="KW-0812">Transmembrane</keyword>
<dbReference type="AlphaFoldDB" id="A0A4U8USN2"/>
<dbReference type="PROSITE" id="PS50835">
    <property type="entry name" value="IG_LIKE"/>
    <property type="match status" value="1"/>
</dbReference>
<dbReference type="Gene3D" id="2.60.40.10">
    <property type="entry name" value="Immunoglobulins"/>
    <property type="match status" value="2"/>
</dbReference>
<reference evidence="6 7" key="2">
    <citation type="journal article" date="2019" name="G3 (Bethesda)">
        <title>Hybrid Assembly of the Genome of the Entomopathogenic Nematode Steinernema carpocapsae Identifies the X-Chromosome.</title>
        <authorList>
            <person name="Serra L."/>
            <person name="Macchietto M."/>
            <person name="Macias-Munoz A."/>
            <person name="McGill C.J."/>
            <person name="Rodriguez I.M."/>
            <person name="Rodriguez B."/>
            <person name="Murad R."/>
            <person name="Mortazavi A."/>
        </authorList>
    </citation>
    <scope>NUCLEOTIDE SEQUENCE [LARGE SCALE GENOMIC DNA]</scope>
    <source>
        <strain evidence="6 7">ALL</strain>
    </source>
</reference>
<dbReference type="InterPro" id="IPR007110">
    <property type="entry name" value="Ig-like_dom"/>
</dbReference>
<feature type="domain" description="Ig-like" evidence="5">
    <location>
        <begin position="126"/>
        <end position="207"/>
    </location>
</feature>
<evidence type="ECO:0000256" key="3">
    <source>
        <dbReference type="SAM" id="MobiDB-lite"/>
    </source>
</evidence>
<keyword evidence="4" id="KW-1133">Transmembrane helix</keyword>
<evidence type="ECO:0000259" key="5">
    <source>
        <dbReference type="PROSITE" id="PS50835"/>
    </source>
</evidence>
<keyword evidence="2" id="KW-1015">Disulfide bond</keyword>
<dbReference type="CDD" id="cd00096">
    <property type="entry name" value="Ig"/>
    <property type="match status" value="1"/>
</dbReference>
<comment type="caution">
    <text evidence="6">The sequence shown here is derived from an EMBL/GenBank/DDBJ whole genome shotgun (WGS) entry which is preliminary data.</text>
</comment>
<dbReference type="PANTHER" id="PTHR44170">
    <property type="entry name" value="PROTEIN SIDEKICK"/>
    <property type="match status" value="1"/>
</dbReference>
<dbReference type="InterPro" id="IPR003599">
    <property type="entry name" value="Ig_sub"/>
</dbReference>
<dbReference type="PANTHER" id="PTHR44170:SF55">
    <property type="entry name" value="OBSCURIN ISOFORM X2"/>
    <property type="match status" value="1"/>
</dbReference>
<proteinExistence type="predicted"/>
<keyword evidence="7" id="KW-1185">Reference proteome</keyword>
<keyword evidence="1" id="KW-0677">Repeat</keyword>
<dbReference type="Proteomes" id="UP000298663">
    <property type="component" value="Unassembled WGS sequence"/>
</dbReference>
<evidence type="ECO:0000256" key="2">
    <source>
        <dbReference type="ARBA" id="ARBA00023157"/>
    </source>
</evidence>